<evidence type="ECO:0000313" key="2">
    <source>
        <dbReference type="EMBL" id="POW17755.1"/>
    </source>
</evidence>
<reference evidence="2 3" key="1">
    <citation type="submission" date="2017-12" db="EMBL/GenBank/DDBJ databases">
        <title>Gene loss provides genomic basis for host adaptation in cereal stripe rust fungi.</title>
        <authorList>
            <person name="Xia C."/>
        </authorList>
    </citation>
    <scope>NUCLEOTIDE SEQUENCE [LARGE SCALE GENOMIC DNA]</scope>
    <source>
        <strain evidence="2 3">93TX-2</strain>
    </source>
</reference>
<feature type="compositionally biased region" description="Basic residues" evidence="1">
    <location>
        <begin position="229"/>
        <end position="242"/>
    </location>
</feature>
<dbReference type="Gene3D" id="3.90.70.80">
    <property type="match status" value="1"/>
</dbReference>
<keyword evidence="3" id="KW-1185">Reference proteome</keyword>
<comment type="caution">
    <text evidence="2">The sequence shown here is derived from an EMBL/GenBank/DDBJ whole genome shotgun (WGS) entry which is preliminary data.</text>
</comment>
<gene>
    <name evidence="2" type="ORF">PSHT_06305</name>
</gene>
<organism evidence="2 3">
    <name type="scientific">Puccinia striiformis</name>
    <dbReference type="NCBI Taxonomy" id="27350"/>
    <lineage>
        <taxon>Eukaryota</taxon>
        <taxon>Fungi</taxon>
        <taxon>Dikarya</taxon>
        <taxon>Basidiomycota</taxon>
        <taxon>Pucciniomycotina</taxon>
        <taxon>Pucciniomycetes</taxon>
        <taxon>Pucciniales</taxon>
        <taxon>Pucciniaceae</taxon>
        <taxon>Puccinia</taxon>
    </lineage>
</organism>
<feature type="non-terminal residue" evidence="2">
    <location>
        <position position="1"/>
    </location>
</feature>
<dbReference type="VEuPathDB" id="FungiDB:PSTT_06915"/>
<dbReference type="VEuPathDB" id="FungiDB:PSHT_06305"/>
<evidence type="ECO:0008006" key="4">
    <source>
        <dbReference type="Google" id="ProtNLM"/>
    </source>
</evidence>
<dbReference type="AlphaFoldDB" id="A0A2S4W7K9"/>
<evidence type="ECO:0000313" key="3">
    <source>
        <dbReference type="Proteomes" id="UP000238274"/>
    </source>
</evidence>
<sequence>QQNKTPFISSRNSSVSITILPTEEELLSEPNWTSEWMKYLPGWIQPYVEEIINVGSDGHCGFRVASLFAKGSENSYLKIREELVDEINLNQKFYLKHNYFFTETECEATLEIIDTQEEGRVGRGHYMVMPLTGELFANAFKHPVFLFFVLTSKGILSSFCPPNDNPPIFFALISELNHYVALRMKDPFKFPFPASNCLVEWRAHTQDQAKDWEKKYSSCIESNPLHPKNPQKTKKNQKTNKT</sequence>
<dbReference type="OrthoDB" id="2507501at2759"/>
<proteinExistence type="predicted"/>
<dbReference type="Proteomes" id="UP000238274">
    <property type="component" value="Unassembled WGS sequence"/>
</dbReference>
<reference evidence="3" key="3">
    <citation type="journal article" date="2018" name="Mol. Plant Microbe Interact.">
        <title>Genome sequence resources for the wheat stripe rust pathogen (Puccinia striiformis f. sp. tritici) and the barley stripe rust pathogen (Puccinia striiformis f. sp. hordei).</title>
        <authorList>
            <person name="Xia C."/>
            <person name="Wang M."/>
            <person name="Yin C."/>
            <person name="Cornejo O.E."/>
            <person name="Hulbert S.H."/>
            <person name="Chen X."/>
        </authorList>
    </citation>
    <scope>NUCLEOTIDE SEQUENCE [LARGE SCALE GENOMIC DNA]</scope>
    <source>
        <strain evidence="3">93TX-2</strain>
    </source>
</reference>
<feature type="region of interest" description="Disordered" evidence="1">
    <location>
        <begin position="220"/>
        <end position="242"/>
    </location>
</feature>
<accession>A0A2S4W7K9</accession>
<dbReference type="CDD" id="cd22744">
    <property type="entry name" value="OTU"/>
    <property type="match status" value="1"/>
</dbReference>
<dbReference type="EMBL" id="PKSM01000073">
    <property type="protein sequence ID" value="POW17755.1"/>
    <property type="molecule type" value="Genomic_DNA"/>
</dbReference>
<name>A0A2S4W7K9_9BASI</name>
<reference evidence="3" key="2">
    <citation type="journal article" date="2018" name="BMC Genomics">
        <title>Genomic insights into host adaptation between the wheat stripe rust pathogen (Puccinia striiformis f. sp. tritici) and the barley stripe rust pathogen (Puccinia striiformis f. sp. hordei).</title>
        <authorList>
            <person name="Xia C."/>
            <person name="Wang M."/>
            <person name="Yin C."/>
            <person name="Cornejo O.E."/>
            <person name="Hulbert S.H."/>
            <person name="Chen X."/>
        </authorList>
    </citation>
    <scope>NUCLEOTIDE SEQUENCE [LARGE SCALE GENOMIC DNA]</scope>
    <source>
        <strain evidence="3">93TX-2</strain>
    </source>
</reference>
<protein>
    <recommendedName>
        <fullName evidence="4">OTU domain-containing protein</fullName>
    </recommendedName>
</protein>
<evidence type="ECO:0000256" key="1">
    <source>
        <dbReference type="SAM" id="MobiDB-lite"/>
    </source>
</evidence>